<dbReference type="GO" id="GO:0016020">
    <property type="term" value="C:membrane"/>
    <property type="evidence" value="ECO:0007669"/>
    <property type="project" value="TreeGrafter"/>
</dbReference>
<feature type="transmembrane region" description="Helical" evidence="1">
    <location>
        <begin position="219"/>
        <end position="240"/>
    </location>
</feature>
<evidence type="ECO:0008006" key="4">
    <source>
        <dbReference type="Google" id="ProtNLM"/>
    </source>
</evidence>
<evidence type="ECO:0000313" key="3">
    <source>
        <dbReference type="Proteomes" id="UP000726737"/>
    </source>
</evidence>
<dbReference type="PANTHER" id="PTHR32251">
    <property type="entry name" value="3-OXO-5-ALPHA-STEROID 4-DEHYDROGENASE"/>
    <property type="match status" value="1"/>
</dbReference>
<dbReference type="PANTHER" id="PTHR32251:SF23">
    <property type="entry name" value="3-OXO-5-ALPHA-STEROID 4-DEHYDROGENASE (DUF1295)"/>
    <property type="match status" value="1"/>
</dbReference>
<feature type="transmembrane region" description="Helical" evidence="1">
    <location>
        <begin position="132"/>
        <end position="151"/>
    </location>
</feature>
<dbReference type="AlphaFoldDB" id="A0A9P6QD09"/>
<dbReference type="Gene3D" id="1.20.120.1630">
    <property type="match status" value="1"/>
</dbReference>
<reference evidence="2" key="1">
    <citation type="journal article" date="2020" name="Fungal Divers.">
        <title>Resolving the Mortierellaceae phylogeny through synthesis of multi-gene phylogenetics and phylogenomics.</title>
        <authorList>
            <person name="Vandepol N."/>
            <person name="Liber J."/>
            <person name="Desiro A."/>
            <person name="Na H."/>
            <person name="Kennedy M."/>
            <person name="Barry K."/>
            <person name="Grigoriev I.V."/>
            <person name="Miller A.N."/>
            <person name="O'Donnell K."/>
            <person name="Stajich J.E."/>
            <person name="Bonito G."/>
        </authorList>
    </citation>
    <scope>NUCLEOTIDE SEQUENCE</scope>
    <source>
        <strain evidence="2">KOD948</strain>
    </source>
</reference>
<name>A0A9P6QD09_9FUNG</name>
<keyword evidence="1" id="KW-0812">Transmembrane</keyword>
<feature type="transmembrane region" description="Helical" evidence="1">
    <location>
        <begin position="48"/>
        <end position="67"/>
    </location>
</feature>
<gene>
    <name evidence="2" type="ORF">BG011_008619</name>
</gene>
<dbReference type="Proteomes" id="UP000726737">
    <property type="component" value="Unassembled WGS sequence"/>
</dbReference>
<dbReference type="Pfam" id="PF06966">
    <property type="entry name" value="DUF1295"/>
    <property type="match status" value="1"/>
</dbReference>
<dbReference type="InterPro" id="IPR010721">
    <property type="entry name" value="UstE-like"/>
</dbReference>
<accession>A0A9P6QD09</accession>
<feature type="transmembrane region" description="Helical" evidence="1">
    <location>
        <begin position="194"/>
        <end position="213"/>
    </location>
</feature>
<dbReference type="EMBL" id="JAAAJA010000072">
    <property type="protein sequence ID" value="KAG0263555.1"/>
    <property type="molecule type" value="Genomic_DNA"/>
</dbReference>
<feature type="transmembrane region" description="Helical" evidence="1">
    <location>
        <begin position="16"/>
        <end position="36"/>
    </location>
</feature>
<dbReference type="OrthoDB" id="201504at2759"/>
<protein>
    <recommendedName>
        <fullName evidence="4">Steroid 5-alpha reductase C-terminal domain-containing protein</fullName>
    </recommendedName>
</protein>
<keyword evidence="3" id="KW-1185">Reference proteome</keyword>
<sequence>MQFTYCLLPKRQVDRLWSIVPALYAVHFSVRDMFYWPKDTPFPYQPRVYLATFLIVLWGFRLTYNFYRKGGYAIDSEDYRWPYLGSKIPAGAWLIFNIVFISLYQNLLLVAITVPVYTAWRASLIEITPLNWIDALATFLFLSALTLETIADQQQWKFQEAKKKAISNKEVLSGDFKRGFLTNGLFKYSRHPNFFGEMSIWWSVYLFSVAAGYPTYNAWFNPSIVGVLNLTLLFQGSTMLTEYLTSQKYPAYKQYQKTTSRFIPLPAGKSLDDLEQKSK</sequence>
<keyword evidence="1" id="KW-0472">Membrane</keyword>
<evidence type="ECO:0000313" key="2">
    <source>
        <dbReference type="EMBL" id="KAG0263555.1"/>
    </source>
</evidence>
<keyword evidence="1" id="KW-1133">Transmembrane helix</keyword>
<feature type="transmembrane region" description="Helical" evidence="1">
    <location>
        <begin position="88"/>
        <end position="112"/>
    </location>
</feature>
<dbReference type="PROSITE" id="PS50244">
    <property type="entry name" value="S5A_REDUCTASE"/>
    <property type="match status" value="1"/>
</dbReference>
<proteinExistence type="predicted"/>
<organism evidence="2 3">
    <name type="scientific">Mortierella polycephala</name>
    <dbReference type="NCBI Taxonomy" id="41804"/>
    <lineage>
        <taxon>Eukaryota</taxon>
        <taxon>Fungi</taxon>
        <taxon>Fungi incertae sedis</taxon>
        <taxon>Mucoromycota</taxon>
        <taxon>Mortierellomycotina</taxon>
        <taxon>Mortierellomycetes</taxon>
        <taxon>Mortierellales</taxon>
        <taxon>Mortierellaceae</taxon>
        <taxon>Mortierella</taxon>
    </lineage>
</organism>
<comment type="caution">
    <text evidence="2">The sequence shown here is derived from an EMBL/GenBank/DDBJ whole genome shotgun (WGS) entry which is preliminary data.</text>
</comment>
<evidence type="ECO:0000256" key="1">
    <source>
        <dbReference type="SAM" id="Phobius"/>
    </source>
</evidence>